<keyword evidence="3" id="KW-1185">Reference proteome</keyword>
<name>A0A976UAY2_9CAUD</name>
<keyword evidence="1" id="KW-0812">Transmembrane</keyword>
<feature type="transmembrane region" description="Helical" evidence="1">
    <location>
        <begin position="37"/>
        <end position="58"/>
    </location>
</feature>
<dbReference type="EMBL" id="ON649702">
    <property type="protein sequence ID" value="UVF62537.1"/>
    <property type="molecule type" value="Genomic_DNA"/>
</dbReference>
<accession>A0A976UAY2</accession>
<dbReference type="RefSeq" id="YP_010806131.1">
    <property type="nucleotide sequence ID" value="NC_077214.1"/>
</dbReference>
<dbReference type="Proteomes" id="UP001157002">
    <property type="component" value="Segment"/>
</dbReference>
<evidence type="ECO:0000313" key="2">
    <source>
        <dbReference type="EMBL" id="UVF62537.1"/>
    </source>
</evidence>
<proteinExistence type="predicted"/>
<evidence type="ECO:0000256" key="1">
    <source>
        <dbReference type="SAM" id="Phobius"/>
    </source>
</evidence>
<organism evidence="2 3">
    <name type="scientific">Poseidoniales virus YSH_150918</name>
    <dbReference type="NCBI Taxonomy" id="3071324"/>
    <lineage>
        <taxon>Viruses</taxon>
        <taxon>Duplodnaviria</taxon>
        <taxon>Heunggongvirae</taxon>
        <taxon>Uroviricota</taxon>
        <taxon>Caudoviricetes</taxon>
        <taxon>Magrovirales</taxon>
        <taxon>Aoguangviridae</taxon>
        <taxon>Aobingvirus</taxon>
        <taxon>Aobingvirus yangshanense</taxon>
    </lineage>
</organism>
<keyword evidence="1" id="KW-0472">Membrane</keyword>
<dbReference type="GeneID" id="80545092"/>
<evidence type="ECO:0000313" key="3">
    <source>
        <dbReference type="Proteomes" id="UP001157002"/>
    </source>
</evidence>
<dbReference type="KEGG" id="vg:80545092"/>
<keyword evidence="1" id="KW-1133">Transmembrane helix</keyword>
<sequence length="60" mass="7468">MDFELMKMLNENEKNQKKILEEIEEMKKDLDWTTNHVVFSNFTDLLFIVCLSWLYYVIFW</sequence>
<reference evidence="2 3" key="1">
    <citation type="submission" date="2022-05" db="EMBL/GenBank/DDBJ databases">
        <title>Diverse viruses of marine archaea discovered using metagenomics.</title>
        <authorList>
            <person name="Zhou Y."/>
        </authorList>
    </citation>
    <scope>NUCLEOTIDE SEQUENCE [LARGE SCALE GENOMIC DNA]</scope>
    <source>
        <strain evidence="2">YSH_150918</strain>
    </source>
</reference>
<protein>
    <submittedName>
        <fullName evidence="2">Uncharacterized protein</fullName>
    </submittedName>
</protein>